<dbReference type="RefSeq" id="WP_129389583.1">
    <property type="nucleotide sequence ID" value="NZ_CP035494.1"/>
</dbReference>
<dbReference type="EMBL" id="CP035494">
    <property type="protein sequence ID" value="QAY60355.1"/>
    <property type="molecule type" value="Genomic_DNA"/>
</dbReference>
<dbReference type="PANTHER" id="PTHR40077:SF1">
    <property type="entry name" value="MEMBRANE PROTEIN"/>
    <property type="match status" value="1"/>
</dbReference>
<comment type="subcellular location">
    <subcellularLocation>
        <location evidence="1">Cell membrane</location>
        <topology evidence="1">Multi-pass membrane protein</topology>
    </subcellularLocation>
</comment>
<dbReference type="PANTHER" id="PTHR40077">
    <property type="entry name" value="MEMBRANE PROTEIN-RELATED"/>
    <property type="match status" value="1"/>
</dbReference>
<feature type="transmembrane region" description="Helical" evidence="6">
    <location>
        <begin position="141"/>
        <end position="162"/>
    </location>
</feature>
<evidence type="ECO:0000313" key="9">
    <source>
        <dbReference type="Proteomes" id="UP000293995"/>
    </source>
</evidence>
<evidence type="ECO:0000256" key="3">
    <source>
        <dbReference type="ARBA" id="ARBA00022692"/>
    </source>
</evidence>
<protein>
    <submittedName>
        <fullName evidence="8">DUF3817 domain-containing protein</fullName>
    </submittedName>
</protein>
<sequence>MTIAEGAVIRPALLDRVSPRGWYRTVAIAESITWTLLIAGMLLKYVAGLGTLPVLIGGSIHGFVFITYGMSAVLIGVNQRWSIGRIIGAVATAIVPYATIPFDRWLERQGILEGDWHLEATDDPRDQAWTRRFLRWMLHRPVALVLTFVVGIAVTMTALLLVGPPGGWSR</sequence>
<feature type="domain" description="DUF3817" evidence="7">
    <location>
        <begin position="22"/>
        <end position="108"/>
    </location>
</feature>
<keyword evidence="2" id="KW-1003">Cell membrane</keyword>
<dbReference type="InterPro" id="IPR023845">
    <property type="entry name" value="DUF3817_TM"/>
</dbReference>
<organism evidence="8 9">
    <name type="scientific">Microbacterium protaetiae</name>
    <dbReference type="NCBI Taxonomy" id="2509458"/>
    <lineage>
        <taxon>Bacteria</taxon>
        <taxon>Bacillati</taxon>
        <taxon>Actinomycetota</taxon>
        <taxon>Actinomycetes</taxon>
        <taxon>Micrococcales</taxon>
        <taxon>Microbacteriaceae</taxon>
        <taxon>Microbacterium</taxon>
    </lineage>
</organism>
<proteinExistence type="predicted"/>
<name>A0A4P6EDL3_9MICO</name>
<dbReference type="AlphaFoldDB" id="A0A4P6EDL3"/>
<evidence type="ECO:0000256" key="6">
    <source>
        <dbReference type="SAM" id="Phobius"/>
    </source>
</evidence>
<accession>A0A4P6EDL3</accession>
<feature type="transmembrane region" description="Helical" evidence="6">
    <location>
        <begin position="21"/>
        <end position="43"/>
    </location>
</feature>
<evidence type="ECO:0000313" key="8">
    <source>
        <dbReference type="EMBL" id="QAY60355.1"/>
    </source>
</evidence>
<dbReference type="Proteomes" id="UP000293995">
    <property type="component" value="Chromosome"/>
</dbReference>
<dbReference type="GO" id="GO:0005886">
    <property type="term" value="C:plasma membrane"/>
    <property type="evidence" value="ECO:0007669"/>
    <property type="project" value="UniProtKB-SubCell"/>
</dbReference>
<evidence type="ECO:0000259" key="7">
    <source>
        <dbReference type="Pfam" id="PF12823"/>
    </source>
</evidence>
<keyword evidence="5 6" id="KW-0472">Membrane</keyword>
<gene>
    <name evidence="8" type="ORF">ET475_10400</name>
</gene>
<keyword evidence="4 6" id="KW-1133">Transmembrane helix</keyword>
<dbReference type="OrthoDB" id="3396203at2"/>
<evidence type="ECO:0000256" key="1">
    <source>
        <dbReference type="ARBA" id="ARBA00004651"/>
    </source>
</evidence>
<feature type="transmembrane region" description="Helical" evidence="6">
    <location>
        <begin position="55"/>
        <end position="77"/>
    </location>
</feature>
<evidence type="ECO:0000256" key="4">
    <source>
        <dbReference type="ARBA" id="ARBA00022989"/>
    </source>
</evidence>
<reference evidence="8 9" key="1">
    <citation type="submission" date="2019-01" db="EMBL/GenBank/DDBJ databases">
        <title>Genome sequencing of strain DFW100M-13.</title>
        <authorList>
            <person name="Heo J."/>
            <person name="Kim S.-J."/>
            <person name="Kim J.-S."/>
            <person name="Hong S.-B."/>
            <person name="Kwon S.-W."/>
        </authorList>
    </citation>
    <scope>NUCLEOTIDE SEQUENCE [LARGE SCALE GENOMIC DNA]</scope>
    <source>
        <strain evidence="8 9">DFW100M-13</strain>
    </source>
</reference>
<dbReference type="KEGG" id="mprt:ET475_10400"/>
<keyword evidence="3 6" id="KW-0812">Transmembrane</keyword>
<evidence type="ECO:0000256" key="5">
    <source>
        <dbReference type="ARBA" id="ARBA00023136"/>
    </source>
</evidence>
<dbReference type="NCBIfam" id="TIGR03954">
    <property type="entry name" value="integ_memb_HG"/>
    <property type="match status" value="1"/>
</dbReference>
<keyword evidence="9" id="KW-1185">Reference proteome</keyword>
<evidence type="ECO:0000256" key="2">
    <source>
        <dbReference type="ARBA" id="ARBA00022475"/>
    </source>
</evidence>
<dbReference type="Pfam" id="PF12823">
    <property type="entry name" value="DUF3817"/>
    <property type="match status" value="1"/>
</dbReference>